<name>A0A336M1K7_CULSO</name>
<feature type="compositionally biased region" description="Low complexity" evidence="8">
    <location>
        <begin position="276"/>
        <end position="286"/>
    </location>
</feature>
<dbReference type="Pfam" id="PF00929">
    <property type="entry name" value="RNase_T"/>
    <property type="match status" value="1"/>
</dbReference>
<feature type="region of interest" description="Disordered" evidence="8">
    <location>
        <begin position="354"/>
        <end position="386"/>
    </location>
</feature>
<feature type="compositionally biased region" description="Basic residues" evidence="8">
    <location>
        <begin position="206"/>
        <end position="218"/>
    </location>
</feature>
<keyword evidence="7" id="KW-0862">Zinc</keyword>
<feature type="region of interest" description="Disordered" evidence="8">
    <location>
        <begin position="664"/>
        <end position="685"/>
    </location>
</feature>
<feature type="region of interest" description="Disordered" evidence="8">
    <location>
        <begin position="33"/>
        <end position="327"/>
    </location>
</feature>
<dbReference type="Pfam" id="PF15870">
    <property type="entry name" value="EloA-BP1"/>
    <property type="match status" value="1"/>
</dbReference>
<evidence type="ECO:0000256" key="3">
    <source>
        <dbReference type="ARBA" id="ARBA00022722"/>
    </source>
</evidence>
<keyword evidence="3" id="KW-0540">Nuclease</keyword>
<dbReference type="AlphaFoldDB" id="A0A336M1K7"/>
<dbReference type="InterPro" id="IPR034922">
    <property type="entry name" value="REX1-like_exo"/>
</dbReference>
<feature type="compositionally biased region" description="Basic and acidic residues" evidence="8">
    <location>
        <begin position="142"/>
        <end position="175"/>
    </location>
</feature>
<dbReference type="PROSITE" id="PS50103">
    <property type="entry name" value="ZF_C3H1"/>
    <property type="match status" value="1"/>
</dbReference>
<keyword evidence="7" id="KW-0863">Zinc-finger</keyword>
<feature type="region of interest" description="Disordered" evidence="8">
    <location>
        <begin position="431"/>
        <end position="452"/>
    </location>
</feature>
<dbReference type="InterPro" id="IPR000571">
    <property type="entry name" value="Znf_CCCH"/>
</dbReference>
<reference evidence="10" key="1">
    <citation type="submission" date="2018-07" db="EMBL/GenBank/DDBJ databases">
        <authorList>
            <person name="Quirk P.G."/>
            <person name="Krulwich T.A."/>
        </authorList>
    </citation>
    <scope>NUCLEOTIDE SEQUENCE</scope>
</reference>
<feature type="compositionally biased region" description="Polar residues" evidence="8">
    <location>
        <begin position="431"/>
        <end position="444"/>
    </location>
</feature>
<dbReference type="SUPFAM" id="SSF53098">
    <property type="entry name" value="Ribonuclease H-like"/>
    <property type="match status" value="1"/>
</dbReference>
<feature type="domain" description="C3H1-type" evidence="9">
    <location>
        <begin position="7"/>
        <end position="33"/>
    </location>
</feature>
<feature type="compositionally biased region" description="Basic and acidic residues" evidence="8">
    <location>
        <begin position="33"/>
        <end position="43"/>
    </location>
</feature>
<sequence length="938" mass="105820">MLPSTGLFREILCPFFADDQCTRPFCHFKHGRKDDIETTESSKPKYCPTPLAYQPDDHEESKRKKPKLEYIPLPTLRTRAEYKPQVVEPEEESSGEDPPMSPIEDEPVAAEIEAAESEKPEKGENSTQGDSLMKTEGVSTNKNEDAEKIVENDSQNKENVAQKEDKATSQDENHKPVNGVLTSNDKDKEKSSKSSSHRRSSGDHDRHKHKKSSSSHKSSRSDKNSSSSHHKSSSKDKNKDKEHKSSSSSNKTASSSSSSKHKSSSSSRHHSDSKSSKSSSHSSSSRSKFKHKDKDKDRDSKKEREKDPEKSKNEKKTEEFDVKSPEIDISMMSDVEVSSDEDAVMEQCKAIFEEYKPESNGVQEKVEKVSQPPTSEPEPDLDTSSKKRVAYEGAVSPLIKVPVRNKAVSTMQQIYQRQESIRKMLEEKQSSVSKTTHVNQSSASMLPPVKGRPSITPVSNMLAFRYAKEKIEALRQQRNPIPSTSSQQPSTSTIAQTASKFYGRQAHVNKIDPDARPAPPVLEPTSTKISYNLRMQYYNMMVKHCLVIYPNCEDAWARAQTEELAVLKKCNTPNIYKSSSLLAVNKLRKEAIAAGNINTEKNKTVSHDVILAGKQGQNTSWCVNKKLKTDKNQSIGNFDIMPGEKAYNLVLECIATEEQLRQYGFPRPSSKPGKAKMYKPQPPLPPNRENERYCARCSKVFHLDKYDEICIDECNYHPKSAGFRRGSADNFHYCCQLPAGSPGCKYGNYHVTDYMDYENLTGFVRTMAKDEDYTPTKRDIFAFDCEMCYTRTGLELTRITVVNFDEKVVYDSFVKPESEVVDYNTTYSGITAETLENVKTTIREVQAVLLSMFHADTILVGHSLDSDMKAVKLLHDKVVDTSILYPHKMGFPKRRALKTLCIENLKKIIQEDDAGHDSAEDAVVCIQLIKHYLRNRIV</sequence>
<dbReference type="GO" id="GO:0004527">
    <property type="term" value="F:exonuclease activity"/>
    <property type="evidence" value="ECO:0007669"/>
    <property type="project" value="UniProtKB-KW"/>
</dbReference>
<evidence type="ECO:0000256" key="1">
    <source>
        <dbReference type="ARBA" id="ARBA00004123"/>
    </source>
</evidence>
<dbReference type="InterPro" id="IPR031736">
    <property type="entry name" value="REXO1-like_dom"/>
</dbReference>
<organism evidence="10">
    <name type="scientific">Culicoides sonorensis</name>
    <name type="common">Biting midge</name>
    <dbReference type="NCBI Taxonomy" id="179676"/>
    <lineage>
        <taxon>Eukaryota</taxon>
        <taxon>Metazoa</taxon>
        <taxon>Ecdysozoa</taxon>
        <taxon>Arthropoda</taxon>
        <taxon>Hexapoda</taxon>
        <taxon>Insecta</taxon>
        <taxon>Pterygota</taxon>
        <taxon>Neoptera</taxon>
        <taxon>Endopterygota</taxon>
        <taxon>Diptera</taxon>
        <taxon>Nematocera</taxon>
        <taxon>Chironomoidea</taxon>
        <taxon>Ceratopogonidae</taxon>
        <taxon>Ceratopogoninae</taxon>
        <taxon>Culicoides</taxon>
        <taxon>Monoculicoides</taxon>
    </lineage>
</organism>
<keyword evidence="4" id="KW-0378">Hydrolase</keyword>
<protein>
    <submittedName>
        <fullName evidence="10">CSON010329 protein</fullName>
    </submittedName>
</protein>
<dbReference type="InterPro" id="IPR013520">
    <property type="entry name" value="Ribonucl_H"/>
</dbReference>
<dbReference type="EMBL" id="UFQT01000417">
    <property type="protein sequence ID" value="SSX24125.1"/>
    <property type="molecule type" value="Genomic_DNA"/>
</dbReference>
<dbReference type="Gene3D" id="3.30.420.10">
    <property type="entry name" value="Ribonuclease H-like superfamily/Ribonuclease H"/>
    <property type="match status" value="1"/>
</dbReference>
<comment type="similarity">
    <text evidence="2">Belongs to the REXO1/REXO3 family.</text>
</comment>
<dbReference type="GO" id="GO:0003676">
    <property type="term" value="F:nucleic acid binding"/>
    <property type="evidence" value="ECO:0007669"/>
    <property type="project" value="InterPro"/>
</dbReference>
<dbReference type="PANTHER" id="PTHR12801:SF115">
    <property type="entry name" value="FI18136P1-RELATED"/>
    <property type="match status" value="1"/>
</dbReference>
<evidence type="ECO:0000256" key="4">
    <source>
        <dbReference type="ARBA" id="ARBA00022801"/>
    </source>
</evidence>
<evidence type="ECO:0000256" key="2">
    <source>
        <dbReference type="ARBA" id="ARBA00006357"/>
    </source>
</evidence>
<dbReference type="FunFam" id="3.30.420.10:FF:000019">
    <property type="entry name" value="RNA exonuclease NEF-sp"/>
    <property type="match status" value="1"/>
</dbReference>
<dbReference type="PANTHER" id="PTHR12801">
    <property type="entry name" value="RNA EXONUCLEASE REXO1 / RECO3 FAMILY MEMBER-RELATED"/>
    <property type="match status" value="1"/>
</dbReference>
<dbReference type="InterPro" id="IPR047021">
    <property type="entry name" value="REXO1/3/4-like"/>
</dbReference>
<accession>A0A336M1K7</accession>
<feature type="compositionally biased region" description="Basic and acidic residues" evidence="8">
    <location>
        <begin position="292"/>
        <end position="326"/>
    </location>
</feature>
<gene>
    <name evidence="10" type="primary">CSON010329</name>
</gene>
<dbReference type="GO" id="GO:0005634">
    <property type="term" value="C:nucleus"/>
    <property type="evidence" value="ECO:0007669"/>
    <property type="project" value="UniProtKB-SubCell"/>
</dbReference>
<keyword evidence="6" id="KW-0539">Nucleus</keyword>
<feature type="compositionally biased region" description="Basic and acidic residues" evidence="8">
    <location>
        <begin position="233"/>
        <end position="245"/>
    </location>
</feature>
<dbReference type="VEuPathDB" id="VectorBase:CSON010329"/>
<evidence type="ECO:0000256" key="6">
    <source>
        <dbReference type="ARBA" id="ARBA00023242"/>
    </source>
</evidence>
<keyword evidence="5" id="KW-0269">Exonuclease</keyword>
<feature type="zinc finger region" description="C3H1-type" evidence="7">
    <location>
        <begin position="7"/>
        <end position="33"/>
    </location>
</feature>
<evidence type="ECO:0000313" key="10">
    <source>
        <dbReference type="EMBL" id="SSX24125.1"/>
    </source>
</evidence>
<evidence type="ECO:0000256" key="5">
    <source>
        <dbReference type="ARBA" id="ARBA00022839"/>
    </source>
</evidence>
<evidence type="ECO:0000259" key="9">
    <source>
        <dbReference type="PROSITE" id="PS50103"/>
    </source>
</evidence>
<dbReference type="GO" id="GO:0008270">
    <property type="term" value="F:zinc ion binding"/>
    <property type="evidence" value="ECO:0007669"/>
    <property type="project" value="UniProtKB-KW"/>
</dbReference>
<evidence type="ECO:0000256" key="7">
    <source>
        <dbReference type="PROSITE-ProRule" id="PRU00723"/>
    </source>
</evidence>
<dbReference type="OMA" id="NIRMQYY"/>
<feature type="compositionally biased region" description="Low complexity" evidence="8">
    <location>
        <begin position="246"/>
        <end position="258"/>
    </location>
</feature>
<dbReference type="InterPro" id="IPR036397">
    <property type="entry name" value="RNaseH_sf"/>
</dbReference>
<dbReference type="InterPro" id="IPR012337">
    <property type="entry name" value="RNaseH-like_sf"/>
</dbReference>
<comment type="subcellular location">
    <subcellularLocation>
        <location evidence="1">Nucleus</location>
    </subcellularLocation>
</comment>
<keyword evidence="7" id="KW-0479">Metal-binding</keyword>
<dbReference type="SMART" id="SM00479">
    <property type="entry name" value="EXOIII"/>
    <property type="match status" value="1"/>
</dbReference>
<evidence type="ECO:0000256" key="8">
    <source>
        <dbReference type="SAM" id="MobiDB-lite"/>
    </source>
</evidence>
<proteinExistence type="inferred from homology"/>
<dbReference type="CDD" id="cd06145">
    <property type="entry name" value="REX1_like"/>
    <property type="match status" value="1"/>
</dbReference>